<feature type="binding site" evidence="1">
    <location>
        <position position="209"/>
    </location>
    <ligand>
        <name>Zn(2+)</name>
        <dbReference type="ChEBI" id="CHEBI:29105"/>
        <note>catalytic</note>
    </ligand>
</feature>
<dbReference type="PROSITE" id="PS51864">
    <property type="entry name" value="ASTACIN"/>
    <property type="match status" value="1"/>
</dbReference>
<feature type="active site" evidence="1">
    <location>
        <position position="200"/>
    </location>
</feature>
<gene>
    <name evidence="4" type="ORF">GP486_007533</name>
</gene>
<evidence type="ECO:0000256" key="1">
    <source>
        <dbReference type="PROSITE-ProRule" id="PRU01211"/>
    </source>
</evidence>
<evidence type="ECO:0000256" key="2">
    <source>
        <dbReference type="RuleBase" id="RU361183"/>
    </source>
</evidence>
<evidence type="ECO:0000259" key="3">
    <source>
        <dbReference type="PROSITE" id="PS51864"/>
    </source>
</evidence>
<keyword evidence="2" id="KW-0732">Signal</keyword>
<comment type="cofactor">
    <cofactor evidence="1 2">
        <name>Zn(2+)</name>
        <dbReference type="ChEBI" id="CHEBI:29105"/>
    </cofactor>
    <text evidence="1 2">Binds 1 zinc ion per subunit.</text>
</comment>
<dbReference type="GO" id="GO:0008270">
    <property type="term" value="F:zinc ion binding"/>
    <property type="evidence" value="ECO:0007669"/>
    <property type="project" value="UniProtKB-UniRule"/>
</dbReference>
<feature type="chain" id="PRO_5040547831" description="Metalloendopeptidase" evidence="2">
    <location>
        <begin position="23"/>
        <end position="428"/>
    </location>
</feature>
<dbReference type="GO" id="GO:0006508">
    <property type="term" value="P:proteolysis"/>
    <property type="evidence" value="ECO:0007669"/>
    <property type="project" value="UniProtKB-KW"/>
</dbReference>
<proteinExistence type="predicted"/>
<dbReference type="Proteomes" id="UP000750711">
    <property type="component" value="Unassembled WGS sequence"/>
</dbReference>
<feature type="signal peptide" evidence="2">
    <location>
        <begin position="1"/>
        <end position="22"/>
    </location>
</feature>
<dbReference type="InterPro" id="IPR001506">
    <property type="entry name" value="Peptidase_M12A"/>
</dbReference>
<keyword evidence="1 2" id="KW-0479">Metal-binding</keyword>
<keyword evidence="1 2" id="KW-0862">Zinc</keyword>
<dbReference type="InterPro" id="IPR024079">
    <property type="entry name" value="MetalloPept_cat_dom_sf"/>
</dbReference>
<comment type="caution">
    <text evidence="1">Lacks conserved residue(s) required for the propagation of feature annotation.</text>
</comment>
<dbReference type="AlphaFoldDB" id="A0A9P8IBK3"/>
<dbReference type="Gene3D" id="3.40.390.10">
    <property type="entry name" value="Collagenase (Catalytic Domain)"/>
    <property type="match status" value="1"/>
</dbReference>
<dbReference type="PANTHER" id="PTHR10127">
    <property type="entry name" value="DISCOIDIN, CUB, EGF, LAMININ , AND ZINC METALLOPROTEASE DOMAIN CONTAINING"/>
    <property type="match status" value="1"/>
</dbReference>
<keyword evidence="1 2" id="KW-0482">Metalloprotease</keyword>
<name>A0A9P8IBK3_9PEZI</name>
<dbReference type="EMBL" id="JAGHQM010002182">
    <property type="protein sequence ID" value="KAH0551124.1"/>
    <property type="molecule type" value="Genomic_DNA"/>
</dbReference>
<protein>
    <recommendedName>
        <fullName evidence="2">Metalloendopeptidase</fullName>
        <ecNumber evidence="2">3.4.24.-</ecNumber>
    </recommendedName>
</protein>
<keyword evidence="1 2" id="KW-0378">Hydrolase</keyword>
<organism evidence="4 5">
    <name type="scientific">Trichoglossum hirsutum</name>
    <dbReference type="NCBI Taxonomy" id="265104"/>
    <lineage>
        <taxon>Eukaryota</taxon>
        <taxon>Fungi</taxon>
        <taxon>Dikarya</taxon>
        <taxon>Ascomycota</taxon>
        <taxon>Pezizomycotina</taxon>
        <taxon>Geoglossomycetes</taxon>
        <taxon>Geoglossales</taxon>
        <taxon>Geoglossaceae</taxon>
        <taxon>Trichoglossum</taxon>
    </lineage>
</organism>
<dbReference type="InterPro" id="IPR006026">
    <property type="entry name" value="Peptidase_Metallo"/>
</dbReference>
<evidence type="ECO:0000313" key="5">
    <source>
        <dbReference type="Proteomes" id="UP000750711"/>
    </source>
</evidence>
<dbReference type="SMART" id="SM00235">
    <property type="entry name" value="ZnMc"/>
    <property type="match status" value="1"/>
</dbReference>
<accession>A0A9P8IBK3</accession>
<dbReference type="GO" id="GO:0004222">
    <property type="term" value="F:metalloendopeptidase activity"/>
    <property type="evidence" value="ECO:0007669"/>
    <property type="project" value="UniProtKB-UniRule"/>
</dbReference>
<evidence type="ECO:0000313" key="4">
    <source>
        <dbReference type="EMBL" id="KAH0551124.1"/>
    </source>
</evidence>
<feature type="domain" description="Peptidase M12A" evidence="3">
    <location>
        <begin position="105"/>
        <end position="323"/>
    </location>
</feature>
<reference evidence="4" key="1">
    <citation type="submission" date="2021-03" db="EMBL/GenBank/DDBJ databases">
        <title>Comparative genomics and phylogenomic investigation of the class Geoglossomycetes provide insights into ecological specialization and systematics.</title>
        <authorList>
            <person name="Melie T."/>
            <person name="Pirro S."/>
            <person name="Miller A.N."/>
            <person name="Quandt A."/>
        </authorList>
    </citation>
    <scope>NUCLEOTIDE SEQUENCE</scope>
    <source>
        <strain evidence="4">CAQ_001_2017</strain>
    </source>
</reference>
<dbReference type="PRINTS" id="PR00480">
    <property type="entry name" value="ASTACIN"/>
</dbReference>
<feature type="binding site" evidence="1">
    <location>
        <position position="199"/>
    </location>
    <ligand>
        <name>Zn(2+)</name>
        <dbReference type="ChEBI" id="CHEBI:29105"/>
        <note>catalytic</note>
    </ligand>
</feature>
<keyword evidence="1 2" id="KW-0645">Protease</keyword>
<dbReference type="Pfam" id="PF01400">
    <property type="entry name" value="Astacin"/>
    <property type="match status" value="1"/>
</dbReference>
<sequence length="428" mass="46694">MDKLLTLVQLFILSFFVHLSSAQSNATTPTHELFNASIPVTTVLINDTKGLRAVSYFVSSGLAIIDGDVVYGTTAEFNSVIVNTTSISRRDELLREARKQRRANSVFANSGQLWPGGVIKYKYDTAATETKLQQRIKDAIARWTSVVPCISFVQQPSSAVPSSDVVTVIDGDGCYATVVGDVPGASKWMSPCGVNEATHEWGHVLGLYHEQKRHDREFYTHFKCENVVGYPFGVPLANVKEKCCGKTDHCCGYACQFVIDLSTYSNFFGLDNGGKYDIDSVMHYRRSCFAKPGTETLTVGPTFNPSSPSVGDIARIKELYGCGSVTPNPQPAVCPVSCKPLQNTCHQPTAQTCIYPNPAHPNPHSYCACRPGYKSAAANSDVTKHWRLPIIGQDHRVWVAEGVECNTLCDGFGVDSCKEVAILPDACV</sequence>
<keyword evidence="5" id="KW-1185">Reference proteome</keyword>
<dbReference type="EC" id="3.4.24.-" evidence="2"/>
<dbReference type="SUPFAM" id="SSF55486">
    <property type="entry name" value="Metalloproteases ('zincins'), catalytic domain"/>
    <property type="match status" value="1"/>
</dbReference>
<feature type="binding site" evidence="1">
    <location>
        <position position="203"/>
    </location>
    <ligand>
        <name>Zn(2+)</name>
        <dbReference type="ChEBI" id="CHEBI:29105"/>
        <note>catalytic</note>
    </ligand>
</feature>
<comment type="caution">
    <text evidence="4">The sequence shown here is derived from an EMBL/GenBank/DDBJ whole genome shotgun (WGS) entry which is preliminary data.</text>
</comment>
<dbReference type="PANTHER" id="PTHR10127:SF850">
    <property type="entry name" value="METALLOENDOPEPTIDASE"/>
    <property type="match status" value="1"/>
</dbReference>